<evidence type="ECO:0000259" key="2">
    <source>
        <dbReference type="Pfam" id="PF09818"/>
    </source>
</evidence>
<accession>A0A4Q7P051</accession>
<evidence type="ECO:0000313" key="6">
    <source>
        <dbReference type="Proteomes" id="UP000292927"/>
    </source>
</evidence>
<feature type="region of interest" description="Disordered" evidence="1">
    <location>
        <begin position="437"/>
        <end position="476"/>
    </location>
</feature>
<dbReference type="InterPro" id="IPR019195">
    <property type="entry name" value="ABC_ATPase_put"/>
</dbReference>
<protein>
    <submittedName>
        <fullName evidence="5">Putative ABC-class ATPase</fullName>
    </submittedName>
</protein>
<proteinExistence type="predicted"/>
<dbReference type="OrthoDB" id="9809999at2"/>
<dbReference type="Pfam" id="PF21117">
    <property type="entry name" value="MRB1590_C"/>
    <property type="match status" value="1"/>
</dbReference>
<dbReference type="AlphaFoldDB" id="A0A4Q7P051"/>
<dbReference type="PANTHER" id="PTHR38149">
    <property type="entry name" value="ATPASE"/>
    <property type="match status" value="1"/>
</dbReference>
<dbReference type="RefSeq" id="WP_130436046.1">
    <property type="nucleotide sequence ID" value="NZ_SGXF01000006.1"/>
</dbReference>
<dbReference type="InterPro" id="IPR027417">
    <property type="entry name" value="P-loop_NTPase"/>
</dbReference>
<dbReference type="SUPFAM" id="SSF52540">
    <property type="entry name" value="P-loop containing nucleoside triphosphate hydrolases"/>
    <property type="match status" value="1"/>
</dbReference>
<organism evidence="5 6">
    <name type="scientific">Cuneatibacter caecimuris</name>
    <dbReference type="NCBI Taxonomy" id="1796618"/>
    <lineage>
        <taxon>Bacteria</taxon>
        <taxon>Bacillati</taxon>
        <taxon>Bacillota</taxon>
        <taxon>Clostridia</taxon>
        <taxon>Lachnospirales</taxon>
        <taxon>Lachnospiraceae</taxon>
        <taxon>Cuneatibacter</taxon>
    </lineage>
</organism>
<dbReference type="Pfam" id="PF20446">
    <property type="entry name" value="ABC_N"/>
    <property type="match status" value="1"/>
</dbReference>
<dbReference type="PANTHER" id="PTHR38149:SF1">
    <property type="entry name" value="ATPASE"/>
    <property type="match status" value="1"/>
</dbReference>
<reference evidence="5 6" key="1">
    <citation type="submission" date="2019-02" db="EMBL/GenBank/DDBJ databases">
        <title>Genomic Encyclopedia of Type Strains, Phase IV (KMG-IV): sequencing the most valuable type-strain genomes for metagenomic binning, comparative biology and taxonomic classification.</title>
        <authorList>
            <person name="Goeker M."/>
        </authorList>
    </citation>
    <scope>NUCLEOTIDE SEQUENCE [LARGE SCALE GENOMIC DNA]</scope>
    <source>
        <strain evidence="5 6">DSM 29486</strain>
    </source>
</reference>
<dbReference type="InterPro" id="IPR046834">
    <property type="entry name" value="ABC_ATPase_C"/>
</dbReference>
<keyword evidence="6" id="KW-1185">Reference proteome</keyword>
<feature type="domain" description="ATPase of the ABC class C-terminal" evidence="2">
    <location>
        <begin position="171"/>
        <end position="438"/>
    </location>
</feature>
<dbReference type="InterPro" id="IPR049069">
    <property type="entry name" value="MRB1590-like_C"/>
</dbReference>
<dbReference type="Proteomes" id="UP000292927">
    <property type="component" value="Unassembled WGS sequence"/>
</dbReference>
<evidence type="ECO:0000256" key="1">
    <source>
        <dbReference type="SAM" id="MobiDB-lite"/>
    </source>
</evidence>
<dbReference type="InterPro" id="IPR046833">
    <property type="entry name" value="ABC_N"/>
</dbReference>
<dbReference type="Pfam" id="PF09818">
    <property type="entry name" value="ABC_ATPase"/>
    <property type="match status" value="1"/>
</dbReference>
<evidence type="ECO:0000313" key="5">
    <source>
        <dbReference type="EMBL" id="RZS93055.1"/>
    </source>
</evidence>
<dbReference type="EMBL" id="SGXF01000006">
    <property type="protein sequence ID" value="RZS93055.1"/>
    <property type="molecule type" value="Genomic_DNA"/>
</dbReference>
<feature type="compositionally biased region" description="Basic and acidic residues" evidence="1">
    <location>
        <begin position="460"/>
        <end position="476"/>
    </location>
</feature>
<feature type="domain" description="ATPase of the ABC class N-terminal" evidence="3">
    <location>
        <begin position="5"/>
        <end position="163"/>
    </location>
</feature>
<gene>
    <name evidence="5" type="ORF">EV209_2804</name>
</gene>
<comment type="caution">
    <text evidence="5">The sequence shown here is derived from an EMBL/GenBank/DDBJ whole genome shotgun (WGS) entry which is preliminary data.</text>
</comment>
<sequence>MKTSSELRSMLQSINRKSYPAYKSLAGQYHFGDYILSIDHVQGDPFASPSRLSARISHDKAGFPSEYYGQEHRRIALQDYLTRQFSRRLDQFRFQAKGSGKSGLLSVSRCGQEILERTACSVTPQGITVRFEAGFPALGRTIQAEELEKILFDFLPKSISAAFFFRRLPAETVKSVVELADDQAYIRERLSGLGLVAFVADGSVLPRESGVSDKPMKESVAFCSPDSLAVTLDLPHFGKLRGMGIRKGITLIAGGGYHGKSTLLKALELGVYNHIAGDGREFVITDDTAVKLRAEDGRRIKSADISLFIRDLPNGRDTRSFSTEDASGSTSQAAAIVESLEAGSKLFLIDEDTSATNFMVRDDLMQQVITRDKEPITPFLERARDLYEQAGVSSILVVGSCGSYFFIADTIIQMDCYRPQDITEYAKTICSRFEAPSTSAPDFSLPSGKREVPLFPDNAKSGEPRRQSGRRGREQEHAKIKLLGRDSFMIDHDVVELRYVEQLHDPEQTAALAYLLRYLREQGEKAEPAHALPALYAKIRQQGLASICGSSYVPAGLAMPRLQELFACINRC</sequence>
<evidence type="ECO:0000259" key="3">
    <source>
        <dbReference type="Pfam" id="PF20446"/>
    </source>
</evidence>
<feature type="domain" description="MRB1590-like C-terminal" evidence="4">
    <location>
        <begin position="479"/>
        <end position="571"/>
    </location>
</feature>
<evidence type="ECO:0000259" key="4">
    <source>
        <dbReference type="Pfam" id="PF21117"/>
    </source>
</evidence>
<name>A0A4Q7P051_9FIRM</name>